<accession>A0ABT0WDL1</accession>
<gene>
    <name evidence="1" type="ORF">NDK43_19475</name>
</gene>
<organism evidence="1 2">
    <name type="scientific">Neobacillus pocheonensis</name>
    <dbReference type="NCBI Taxonomy" id="363869"/>
    <lineage>
        <taxon>Bacteria</taxon>
        <taxon>Bacillati</taxon>
        <taxon>Bacillota</taxon>
        <taxon>Bacilli</taxon>
        <taxon>Bacillales</taxon>
        <taxon>Bacillaceae</taxon>
        <taxon>Neobacillus</taxon>
    </lineage>
</organism>
<evidence type="ECO:0000313" key="2">
    <source>
        <dbReference type="Proteomes" id="UP001523262"/>
    </source>
</evidence>
<name>A0ABT0WDL1_9BACI</name>
<reference evidence="1 2" key="1">
    <citation type="submission" date="2022-06" db="EMBL/GenBank/DDBJ databases">
        <authorList>
            <person name="Jeon C.O."/>
        </authorList>
    </citation>
    <scope>NUCLEOTIDE SEQUENCE [LARGE SCALE GENOMIC DNA]</scope>
    <source>
        <strain evidence="1 2">KCTC 13943</strain>
    </source>
</reference>
<sequence>MSPIDLFKAGVVFGLSIYALAKKGFKDTKLREGMIRKVMNPFVFIICSLTMNILKQKKA</sequence>
<evidence type="ECO:0000313" key="1">
    <source>
        <dbReference type="EMBL" id="MCM2534140.1"/>
    </source>
</evidence>
<dbReference type="EMBL" id="JAMQCR010000001">
    <property type="protein sequence ID" value="MCM2534140.1"/>
    <property type="molecule type" value="Genomic_DNA"/>
</dbReference>
<protein>
    <submittedName>
        <fullName evidence="1">Uncharacterized protein</fullName>
    </submittedName>
</protein>
<keyword evidence="2" id="KW-1185">Reference proteome</keyword>
<dbReference type="Proteomes" id="UP001523262">
    <property type="component" value="Unassembled WGS sequence"/>
</dbReference>
<comment type="caution">
    <text evidence="1">The sequence shown here is derived from an EMBL/GenBank/DDBJ whole genome shotgun (WGS) entry which is preliminary data.</text>
</comment>
<proteinExistence type="predicted"/>